<organism evidence="6 7">
    <name type="scientific">Pseudomonas guineae</name>
    <dbReference type="NCBI Taxonomy" id="425504"/>
    <lineage>
        <taxon>Bacteria</taxon>
        <taxon>Pseudomonadati</taxon>
        <taxon>Pseudomonadota</taxon>
        <taxon>Gammaproteobacteria</taxon>
        <taxon>Pseudomonadales</taxon>
        <taxon>Pseudomonadaceae</taxon>
        <taxon>Pseudomonas</taxon>
    </lineage>
</organism>
<dbReference type="GO" id="GO:0009279">
    <property type="term" value="C:cell outer membrane"/>
    <property type="evidence" value="ECO:0007669"/>
    <property type="project" value="UniProtKB-SubCell"/>
</dbReference>
<evidence type="ECO:0000256" key="1">
    <source>
        <dbReference type="ARBA" id="ARBA00004442"/>
    </source>
</evidence>
<sequence length="270" mass="29721">MKRFQAVLSAALSALLLSGCASSMHSSDQALAAAHEAYQQVREDADVLRSAPKDLIRAGESLAKADRLSSYWGSSDDVVHYAYLSQQYSAIAGQKSTLNLNQERAVKLELERQRLQLVLREAKLLSIQDQSSWLEEQMISLATTQSERGLVMTLGDVLFDAGHSDLNVSANRTVLKLVQFLQLNPRRIVRIEGYTDSRGDAQENLELSRTRAQAVADALVDLGVDAKRIEVQGHGESFPVTENASAKGRAQNRRVEIVFSDEQGHLGSSR</sequence>
<dbReference type="RefSeq" id="WP_090238012.1">
    <property type="nucleotide sequence ID" value="NZ_FOQL01000001.1"/>
</dbReference>
<proteinExistence type="predicted"/>
<evidence type="ECO:0000259" key="5">
    <source>
        <dbReference type="PROSITE" id="PS51123"/>
    </source>
</evidence>
<dbReference type="SUPFAM" id="SSF103088">
    <property type="entry name" value="OmpA-like"/>
    <property type="match status" value="1"/>
</dbReference>
<dbReference type="OrthoDB" id="9782229at2"/>
<dbReference type="Proteomes" id="UP000243606">
    <property type="component" value="Unassembled WGS sequence"/>
</dbReference>
<dbReference type="InterPro" id="IPR006665">
    <property type="entry name" value="OmpA-like"/>
</dbReference>
<dbReference type="Pfam" id="PF00691">
    <property type="entry name" value="OmpA"/>
    <property type="match status" value="1"/>
</dbReference>
<feature type="signal peptide" evidence="4">
    <location>
        <begin position="1"/>
        <end position="23"/>
    </location>
</feature>
<protein>
    <recommendedName>
        <fullName evidence="5">OmpA-like domain-containing protein</fullName>
    </recommendedName>
</protein>
<keyword evidence="7" id="KW-1185">Reference proteome</keyword>
<comment type="subcellular location">
    <subcellularLocation>
        <location evidence="1">Cell outer membrane</location>
    </subcellularLocation>
</comment>
<dbReference type="InterPro" id="IPR006664">
    <property type="entry name" value="OMP_bac"/>
</dbReference>
<dbReference type="InterPro" id="IPR036737">
    <property type="entry name" value="OmpA-like_sf"/>
</dbReference>
<dbReference type="PANTHER" id="PTHR30329:SF20">
    <property type="entry name" value="EXPORTED PROTEIN"/>
    <property type="match status" value="1"/>
</dbReference>
<evidence type="ECO:0000256" key="4">
    <source>
        <dbReference type="SAM" id="SignalP"/>
    </source>
</evidence>
<dbReference type="PROSITE" id="PS51123">
    <property type="entry name" value="OMPA_2"/>
    <property type="match status" value="1"/>
</dbReference>
<gene>
    <name evidence="6" type="ORF">SAMN05216206_0099</name>
</gene>
<accession>A0A1I3CJS2</accession>
<name>A0A1I3CJS2_9PSED</name>
<reference evidence="7" key="1">
    <citation type="submission" date="2016-10" db="EMBL/GenBank/DDBJ databases">
        <authorList>
            <person name="Varghese N."/>
            <person name="Submissions S."/>
        </authorList>
    </citation>
    <scope>NUCLEOTIDE SEQUENCE [LARGE SCALE GENOMIC DNA]</scope>
    <source>
        <strain evidence="7">LMG 24016</strain>
    </source>
</reference>
<evidence type="ECO:0000256" key="3">
    <source>
        <dbReference type="PROSITE-ProRule" id="PRU00473"/>
    </source>
</evidence>
<feature type="chain" id="PRO_5017394073" description="OmpA-like domain-containing protein" evidence="4">
    <location>
        <begin position="24"/>
        <end position="270"/>
    </location>
</feature>
<evidence type="ECO:0000313" key="6">
    <source>
        <dbReference type="EMBL" id="SFH74509.1"/>
    </source>
</evidence>
<dbReference type="STRING" id="425504.SAMN05216206_0099"/>
<dbReference type="Pfam" id="PF14346">
    <property type="entry name" value="DUF4398"/>
    <property type="match status" value="1"/>
</dbReference>
<dbReference type="PRINTS" id="PR01021">
    <property type="entry name" value="OMPADOMAIN"/>
</dbReference>
<dbReference type="EMBL" id="FOQL01000001">
    <property type="protein sequence ID" value="SFH74509.1"/>
    <property type="molecule type" value="Genomic_DNA"/>
</dbReference>
<dbReference type="InterPro" id="IPR050330">
    <property type="entry name" value="Bact_OuterMem_StrucFunc"/>
</dbReference>
<evidence type="ECO:0000313" key="7">
    <source>
        <dbReference type="Proteomes" id="UP000243606"/>
    </source>
</evidence>
<dbReference type="CDD" id="cd07185">
    <property type="entry name" value="OmpA_C-like"/>
    <property type="match status" value="1"/>
</dbReference>
<dbReference type="PROSITE" id="PS51257">
    <property type="entry name" value="PROKAR_LIPOPROTEIN"/>
    <property type="match status" value="1"/>
</dbReference>
<dbReference type="PANTHER" id="PTHR30329">
    <property type="entry name" value="STATOR ELEMENT OF FLAGELLAR MOTOR COMPLEX"/>
    <property type="match status" value="1"/>
</dbReference>
<evidence type="ECO:0000256" key="2">
    <source>
        <dbReference type="ARBA" id="ARBA00023136"/>
    </source>
</evidence>
<dbReference type="InterPro" id="IPR025511">
    <property type="entry name" value="DUF4398"/>
</dbReference>
<keyword evidence="2 3" id="KW-0472">Membrane</keyword>
<dbReference type="AlphaFoldDB" id="A0A1I3CJS2"/>
<dbReference type="Gene3D" id="3.30.1330.60">
    <property type="entry name" value="OmpA-like domain"/>
    <property type="match status" value="1"/>
</dbReference>
<keyword evidence="4" id="KW-0732">Signal</keyword>
<feature type="domain" description="OmpA-like" evidence="5">
    <location>
        <begin position="146"/>
        <end position="263"/>
    </location>
</feature>